<dbReference type="AlphaFoldDB" id="I3S123"/>
<dbReference type="PANTHER" id="PTHR31515">
    <property type="entry name" value="TRANSMEMBRANE PROTEIN-RELATED"/>
    <property type="match status" value="1"/>
</dbReference>
<name>I3S123_LOTJA</name>
<protein>
    <submittedName>
        <fullName evidence="1">Uncharacterized protein</fullName>
    </submittedName>
</protein>
<reference evidence="1" key="1">
    <citation type="submission" date="2012-05" db="EMBL/GenBank/DDBJ databases">
        <authorList>
            <person name="Krishnakumar V."/>
            <person name="Cheung F."/>
            <person name="Xiao Y."/>
            <person name="Chan A."/>
            <person name="Moskal W.A."/>
            <person name="Town C.D."/>
        </authorList>
    </citation>
    <scope>NUCLEOTIDE SEQUENCE</scope>
</reference>
<dbReference type="EMBL" id="BT134170">
    <property type="protein sequence ID" value="AFK33965.1"/>
    <property type="molecule type" value="mRNA"/>
</dbReference>
<proteinExistence type="evidence at transcript level"/>
<dbReference type="PANTHER" id="PTHR31515:SF2">
    <property type="entry name" value="TRANSMEMBRANE PROTEIN"/>
    <property type="match status" value="1"/>
</dbReference>
<organism evidence="1">
    <name type="scientific">Lotus japonicus</name>
    <name type="common">Lotus corniculatus var. japonicus</name>
    <dbReference type="NCBI Taxonomy" id="34305"/>
    <lineage>
        <taxon>Eukaryota</taxon>
        <taxon>Viridiplantae</taxon>
        <taxon>Streptophyta</taxon>
        <taxon>Embryophyta</taxon>
        <taxon>Tracheophyta</taxon>
        <taxon>Spermatophyta</taxon>
        <taxon>Magnoliopsida</taxon>
        <taxon>eudicotyledons</taxon>
        <taxon>Gunneridae</taxon>
        <taxon>Pentapetalae</taxon>
        <taxon>rosids</taxon>
        <taxon>fabids</taxon>
        <taxon>Fabales</taxon>
        <taxon>Fabaceae</taxon>
        <taxon>Papilionoideae</taxon>
        <taxon>50 kb inversion clade</taxon>
        <taxon>NPAAA clade</taxon>
        <taxon>Hologalegina</taxon>
        <taxon>robinioid clade</taxon>
        <taxon>Loteae</taxon>
        <taxon>Lotus</taxon>
    </lineage>
</organism>
<evidence type="ECO:0000313" key="1">
    <source>
        <dbReference type="EMBL" id="AFK33965.1"/>
    </source>
</evidence>
<accession>I3S123</accession>
<sequence length="132" mass="14665">MIIVVQSDPSSWESHLHCNGNSLLMNLRQPIKAAVAATAEHLAGLLPLHLVYGQAHETAIEDWIWSVGCNPFSITSQGWHISQFQSDSIARSYVITTLEESIQLVNSAIHLLLMERTTEKLSRSSSPRSMNL</sequence>